<dbReference type="Proteomes" id="UP000000768">
    <property type="component" value="Chromosome 6"/>
</dbReference>
<organism evidence="2 3">
    <name type="scientific">Sorghum bicolor</name>
    <name type="common">Sorghum</name>
    <name type="synonym">Sorghum vulgare</name>
    <dbReference type="NCBI Taxonomy" id="4558"/>
    <lineage>
        <taxon>Eukaryota</taxon>
        <taxon>Viridiplantae</taxon>
        <taxon>Streptophyta</taxon>
        <taxon>Embryophyta</taxon>
        <taxon>Tracheophyta</taxon>
        <taxon>Spermatophyta</taxon>
        <taxon>Magnoliopsida</taxon>
        <taxon>Liliopsida</taxon>
        <taxon>Poales</taxon>
        <taxon>Poaceae</taxon>
        <taxon>PACMAD clade</taxon>
        <taxon>Panicoideae</taxon>
        <taxon>Andropogonodae</taxon>
        <taxon>Andropogoneae</taxon>
        <taxon>Sorghinae</taxon>
        <taxon>Sorghum</taxon>
    </lineage>
</organism>
<feature type="region of interest" description="Disordered" evidence="1">
    <location>
        <begin position="1"/>
        <end position="71"/>
    </location>
</feature>
<sequence length="71" mass="8089">MCVGKASALLTQSRGKGKKSDCKRRGNFQEEALQDRTIPHHQRLPSEAKKKEEKGNNKWWHASKSNITVKT</sequence>
<evidence type="ECO:0000313" key="3">
    <source>
        <dbReference type="Proteomes" id="UP000000768"/>
    </source>
</evidence>
<reference evidence="3" key="2">
    <citation type="journal article" date="2018" name="Plant J.">
        <title>The Sorghum bicolor reference genome: improved assembly, gene annotations, a transcriptome atlas, and signatures of genome organization.</title>
        <authorList>
            <person name="McCormick R.F."/>
            <person name="Truong S.K."/>
            <person name="Sreedasyam A."/>
            <person name="Jenkins J."/>
            <person name="Shu S."/>
            <person name="Sims D."/>
            <person name="Kennedy M."/>
            <person name="Amirebrahimi M."/>
            <person name="Weers B.D."/>
            <person name="McKinley B."/>
            <person name="Mattison A."/>
            <person name="Morishige D.T."/>
            <person name="Grimwood J."/>
            <person name="Schmutz J."/>
            <person name="Mullet J.E."/>
        </authorList>
    </citation>
    <scope>NUCLEOTIDE SEQUENCE [LARGE SCALE GENOMIC DNA]</scope>
    <source>
        <strain evidence="3">cv. BTx623</strain>
    </source>
</reference>
<proteinExistence type="predicted"/>
<keyword evidence="3" id="KW-1185">Reference proteome</keyword>
<evidence type="ECO:0000313" key="2">
    <source>
        <dbReference type="EMBL" id="OQU81805.1"/>
    </source>
</evidence>
<evidence type="ECO:0000256" key="1">
    <source>
        <dbReference type="SAM" id="MobiDB-lite"/>
    </source>
</evidence>
<feature type="compositionally biased region" description="Basic and acidic residues" evidence="1">
    <location>
        <begin position="18"/>
        <end position="56"/>
    </location>
</feature>
<dbReference type="Gramene" id="OQU81805">
    <property type="protein sequence ID" value="OQU81805"/>
    <property type="gene ID" value="SORBI_3006G121950"/>
</dbReference>
<dbReference type="InParanoid" id="A0A1Z5RED0"/>
<protein>
    <submittedName>
        <fullName evidence="2">Uncharacterized protein</fullName>
    </submittedName>
</protein>
<gene>
    <name evidence="2" type="ORF">SORBI_3006G121950</name>
</gene>
<reference evidence="2 3" key="1">
    <citation type="journal article" date="2009" name="Nature">
        <title>The Sorghum bicolor genome and the diversification of grasses.</title>
        <authorList>
            <person name="Paterson A.H."/>
            <person name="Bowers J.E."/>
            <person name="Bruggmann R."/>
            <person name="Dubchak I."/>
            <person name="Grimwood J."/>
            <person name="Gundlach H."/>
            <person name="Haberer G."/>
            <person name="Hellsten U."/>
            <person name="Mitros T."/>
            <person name="Poliakov A."/>
            <person name="Schmutz J."/>
            <person name="Spannagl M."/>
            <person name="Tang H."/>
            <person name="Wang X."/>
            <person name="Wicker T."/>
            <person name="Bharti A.K."/>
            <person name="Chapman J."/>
            <person name="Feltus F.A."/>
            <person name="Gowik U."/>
            <person name="Grigoriev I.V."/>
            <person name="Lyons E."/>
            <person name="Maher C.A."/>
            <person name="Martis M."/>
            <person name="Narechania A."/>
            <person name="Otillar R.P."/>
            <person name="Penning B.W."/>
            <person name="Salamov A.A."/>
            <person name="Wang Y."/>
            <person name="Zhang L."/>
            <person name="Carpita N.C."/>
            <person name="Freeling M."/>
            <person name="Gingle A.R."/>
            <person name="Hash C.T."/>
            <person name="Keller B."/>
            <person name="Klein P."/>
            <person name="Kresovich S."/>
            <person name="McCann M.C."/>
            <person name="Ming R."/>
            <person name="Peterson D.G."/>
            <person name="Mehboob-ur-Rahman"/>
            <person name="Ware D."/>
            <person name="Westhoff P."/>
            <person name="Mayer K.F."/>
            <person name="Messing J."/>
            <person name="Rokhsar D.S."/>
        </authorList>
    </citation>
    <scope>NUCLEOTIDE SEQUENCE [LARGE SCALE GENOMIC DNA]</scope>
    <source>
        <strain evidence="3">cv. BTx623</strain>
    </source>
</reference>
<name>A0A1Z5RED0_SORBI</name>
<dbReference type="EMBL" id="CM000765">
    <property type="protein sequence ID" value="OQU81805.1"/>
    <property type="molecule type" value="Genomic_DNA"/>
</dbReference>
<dbReference type="AlphaFoldDB" id="A0A1Z5RED0"/>
<accession>A0A1Z5RED0</accession>